<dbReference type="PANTHER" id="PTHR30146:SF109">
    <property type="entry name" value="HTH-TYPE TRANSCRIPTIONAL REGULATOR GALS"/>
    <property type="match status" value="1"/>
</dbReference>
<keyword evidence="2 5" id="KW-0238">DNA-binding</keyword>
<dbReference type="InterPro" id="IPR000843">
    <property type="entry name" value="HTH_LacI"/>
</dbReference>
<evidence type="ECO:0000256" key="1">
    <source>
        <dbReference type="ARBA" id="ARBA00023015"/>
    </source>
</evidence>
<dbReference type="SMART" id="SM00354">
    <property type="entry name" value="HTH_LACI"/>
    <property type="match status" value="1"/>
</dbReference>
<dbReference type="InterPro" id="IPR010982">
    <property type="entry name" value="Lambda_DNA-bd_dom_sf"/>
</dbReference>
<dbReference type="Gene3D" id="1.10.260.40">
    <property type="entry name" value="lambda repressor-like DNA-binding domains"/>
    <property type="match status" value="1"/>
</dbReference>
<dbReference type="Proteomes" id="UP001589896">
    <property type="component" value="Unassembled WGS sequence"/>
</dbReference>
<evidence type="ECO:0000259" key="4">
    <source>
        <dbReference type="PROSITE" id="PS50932"/>
    </source>
</evidence>
<dbReference type="EMBL" id="JBHLTG010000005">
    <property type="protein sequence ID" value="MFC0680204.1"/>
    <property type="molecule type" value="Genomic_DNA"/>
</dbReference>
<feature type="domain" description="HTH lacI-type" evidence="4">
    <location>
        <begin position="8"/>
        <end position="62"/>
    </location>
</feature>
<name>A0ABV6RTA0_9GAMM</name>
<dbReference type="PANTHER" id="PTHR30146">
    <property type="entry name" value="LACI-RELATED TRANSCRIPTIONAL REPRESSOR"/>
    <property type="match status" value="1"/>
</dbReference>
<dbReference type="PROSITE" id="PS00356">
    <property type="entry name" value="HTH_LACI_1"/>
    <property type="match status" value="1"/>
</dbReference>
<dbReference type="CDD" id="cd06267">
    <property type="entry name" value="PBP1_LacI_sugar_binding-like"/>
    <property type="match status" value="1"/>
</dbReference>
<keyword evidence="3" id="KW-0804">Transcription</keyword>
<sequence length="333" mass="35646">MIAERRATTIVDVALHARVSQATVSRVLNGKTTVDPAIAARVRQAVTELRYRPSATAQSLVRGRTSTVAMIVPDLENPLFQGILRGVSRSAARDGYRVLVADTAEDAAEERSASLEARRRCDALVLCAPRMPDREFAEVIAASHPVVVVNRAVPESAAASVGVDYASGIRELASHLLGIGHTHVVYLAGPPASTSNAQRLAGLREFRATHPEFRITELAVGSTLDDGYRAAEDALATGASAALAFNDMVALGLLSRLRELDVPVPDRLAVAGFDDVPTARFATPSLTTMSVPRQELGAQAWQRLKALLDGDPAEHAVLFRPRLVVRDSTGRRP</sequence>
<evidence type="ECO:0000313" key="6">
    <source>
        <dbReference type="Proteomes" id="UP001589896"/>
    </source>
</evidence>
<dbReference type="RefSeq" id="WP_386671737.1">
    <property type="nucleotide sequence ID" value="NZ_JBHLTG010000005.1"/>
</dbReference>
<evidence type="ECO:0000313" key="5">
    <source>
        <dbReference type="EMBL" id="MFC0680204.1"/>
    </source>
</evidence>
<dbReference type="Pfam" id="PF13377">
    <property type="entry name" value="Peripla_BP_3"/>
    <property type="match status" value="1"/>
</dbReference>
<reference evidence="5 6" key="1">
    <citation type="submission" date="2024-09" db="EMBL/GenBank/DDBJ databases">
        <authorList>
            <person name="Sun Q."/>
            <person name="Mori K."/>
        </authorList>
    </citation>
    <scope>NUCLEOTIDE SEQUENCE [LARGE SCALE GENOMIC DNA]</scope>
    <source>
        <strain evidence="5 6">KCTC 23076</strain>
    </source>
</reference>
<keyword evidence="6" id="KW-1185">Reference proteome</keyword>
<dbReference type="PROSITE" id="PS50932">
    <property type="entry name" value="HTH_LACI_2"/>
    <property type="match status" value="1"/>
</dbReference>
<protein>
    <submittedName>
        <fullName evidence="5">LacI family DNA-binding transcriptional regulator</fullName>
    </submittedName>
</protein>
<keyword evidence="1" id="KW-0805">Transcription regulation</keyword>
<gene>
    <name evidence="5" type="ORF">ACFFGH_20410</name>
</gene>
<evidence type="ECO:0000256" key="3">
    <source>
        <dbReference type="ARBA" id="ARBA00023163"/>
    </source>
</evidence>
<dbReference type="GO" id="GO:0003677">
    <property type="term" value="F:DNA binding"/>
    <property type="evidence" value="ECO:0007669"/>
    <property type="project" value="UniProtKB-KW"/>
</dbReference>
<dbReference type="SUPFAM" id="SSF47413">
    <property type="entry name" value="lambda repressor-like DNA-binding domains"/>
    <property type="match status" value="1"/>
</dbReference>
<accession>A0ABV6RTA0</accession>
<dbReference type="InterPro" id="IPR046335">
    <property type="entry name" value="LacI/GalR-like_sensor"/>
</dbReference>
<dbReference type="InterPro" id="IPR028082">
    <property type="entry name" value="Peripla_BP_I"/>
</dbReference>
<proteinExistence type="predicted"/>
<organism evidence="5 6">
    <name type="scientific">Lysobacter korlensis</name>
    <dbReference type="NCBI Taxonomy" id="553636"/>
    <lineage>
        <taxon>Bacteria</taxon>
        <taxon>Pseudomonadati</taxon>
        <taxon>Pseudomonadota</taxon>
        <taxon>Gammaproteobacteria</taxon>
        <taxon>Lysobacterales</taxon>
        <taxon>Lysobacteraceae</taxon>
        <taxon>Lysobacter</taxon>
    </lineage>
</organism>
<dbReference type="CDD" id="cd01392">
    <property type="entry name" value="HTH_LacI"/>
    <property type="match status" value="1"/>
</dbReference>
<comment type="caution">
    <text evidence="5">The sequence shown here is derived from an EMBL/GenBank/DDBJ whole genome shotgun (WGS) entry which is preliminary data.</text>
</comment>
<dbReference type="Gene3D" id="3.40.50.2300">
    <property type="match status" value="2"/>
</dbReference>
<dbReference type="SUPFAM" id="SSF53822">
    <property type="entry name" value="Periplasmic binding protein-like I"/>
    <property type="match status" value="1"/>
</dbReference>
<evidence type="ECO:0000256" key="2">
    <source>
        <dbReference type="ARBA" id="ARBA00023125"/>
    </source>
</evidence>
<dbReference type="Pfam" id="PF00356">
    <property type="entry name" value="LacI"/>
    <property type="match status" value="1"/>
</dbReference>